<dbReference type="AlphaFoldDB" id="A0A089LGI0"/>
<dbReference type="Proteomes" id="UP000029518">
    <property type="component" value="Chromosome"/>
</dbReference>
<dbReference type="HOGENOM" id="CLU_144662_0_0_9"/>
<accession>A0A089LGI0</accession>
<name>A0A089LGI0_PAEBO</name>
<keyword evidence="2" id="KW-1185">Reference proteome</keyword>
<proteinExistence type="predicted"/>
<evidence type="ECO:0000313" key="1">
    <source>
        <dbReference type="EMBL" id="AIQ59942.1"/>
    </source>
</evidence>
<dbReference type="OrthoDB" id="2451627at2"/>
<gene>
    <name evidence="1" type="ORF">PBOR_25550</name>
</gene>
<dbReference type="RefSeq" id="WP_039310794.1">
    <property type="nucleotide sequence ID" value="NZ_CP009285.1"/>
</dbReference>
<evidence type="ECO:0000313" key="2">
    <source>
        <dbReference type="Proteomes" id="UP000029518"/>
    </source>
</evidence>
<evidence type="ECO:0008006" key="3">
    <source>
        <dbReference type="Google" id="ProtNLM"/>
    </source>
</evidence>
<sequence>MNKVFEDFFSELQADMVSICLEYVSNNADTIFIYCSFEEKVISSDFFFLINGKVVRKNKLNDALEKDENEFQYNTSVDRQRGVMRIINGDIEKIYKLCNEYNREMPTEIKLVYKVDKNSLNAEYKYDLIHTNDPVKTADDISMEWFEQIKMGLTNNKV</sequence>
<organism evidence="1 2">
    <name type="scientific">Paenibacillus borealis</name>
    <dbReference type="NCBI Taxonomy" id="160799"/>
    <lineage>
        <taxon>Bacteria</taxon>
        <taxon>Bacillati</taxon>
        <taxon>Bacillota</taxon>
        <taxon>Bacilli</taxon>
        <taxon>Bacillales</taxon>
        <taxon>Paenibacillaceae</taxon>
        <taxon>Paenibacillus</taxon>
    </lineage>
</organism>
<dbReference type="EMBL" id="CP009285">
    <property type="protein sequence ID" value="AIQ59942.1"/>
    <property type="molecule type" value="Genomic_DNA"/>
</dbReference>
<dbReference type="KEGG" id="pbd:PBOR_25550"/>
<reference evidence="1" key="1">
    <citation type="submission" date="2014-08" db="EMBL/GenBank/DDBJ databases">
        <title>Comparative genomics of the Paenibacillus odorifer group.</title>
        <authorList>
            <person name="den Bakker H.C."/>
            <person name="Tsai Y.-C.Y.-C."/>
            <person name="Martin N."/>
            <person name="Korlach J."/>
            <person name="Wiedmann M."/>
        </authorList>
    </citation>
    <scope>NUCLEOTIDE SEQUENCE [LARGE SCALE GENOMIC DNA]</scope>
    <source>
        <strain evidence="1">DSM 13188</strain>
    </source>
</reference>
<protein>
    <recommendedName>
        <fullName evidence="3">DUF600 domain-containing protein</fullName>
    </recommendedName>
</protein>